<protein>
    <submittedName>
        <fullName evidence="1">Uncharacterized protein</fullName>
    </submittedName>
</protein>
<evidence type="ECO:0000313" key="2">
    <source>
        <dbReference type="Proteomes" id="UP001159428"/>
    </source>
</evidence>
<comment type="caution">
    <text evidence="1">The sequence shown here is derived from an EMBL/GenBank/DDBJ whole genome shotgun (WGS) entry which is preliminary data.</text>
</comment>
<evidence type="ECO:0000313" key="1">
    <source>
        <dbReference type="EMBL" id="CAH3037602.1"/>
    </source>
</evidence>
<proteinExistence type="predicted"/>
<name>A0AAU9VTF3_9CNID</name>
<dbReference type="EMBL" id="CALNXJ010000004">
    <property type="protein sequence ID" value="CAH3037602.1"/>
    <property type="molecule type" value="Genomic_DNA"/>
</dbReference>
<gene>
    <name evidence="1" type="ORF">PMEA_00022218</name>
</gene>
<dbReference type="AlphaFoldDB" id="A0AAU9VTF3"/>
<reference evidence="1 2" key="1">
    <citation type="submission" date="2022-05" db="EMBL/GenBank/DDBJ databases">
        <authorList>
            <consortium name="Genoscope - CEA"/>
            <person name="William W."/>
        </authorList>
    </citation>
    <scope>NUCLEOTIDE SEQUENCE [LARGE SCALE GENOMIC DNA]</scope>
</reference>
<sequence>MIGVVPINVSHASSESCKSVYPIAIANCEENRINVEALIKEINAQKNAIKKNGITIDGRHFKVKFTVTLDYKALIMLIKRKCEDNESDEEMEGLCQRGLDTECCVFCKVIRGLNVVNPVQNALSRARQMLEGHCGIQQLLCSLGMFAYECGSLKNCNAVLAEYGPDSMKGRDRIVVKTKPGQESGIERHNIQVLSFSGSTERRFLENIEEIVTQSLPLENLRRFCKDKDVAETYLLNQITFCEEMIQEPDEV</sequence>
<organism evidence="1 2">
    <name type="scientific">Pocillopora meandrina</name>
    <dbReference type="NCBI Taxonomy" id="46732"/>
    <lineage>
        <taxon>Eukaryota</taxon>
        <taxon>Metazoa</taxon>
        <taxon>Cnidaria</taxon>
        <taxon>Anthozoa</taxon>
        <taxon>Hexacorallia</taxon>
        <taxon>Scleractinia</taxon>
        <taxon>Astrocoeniina</taxon>
        <taxon>Pocilloporidae</taxon>
        <taxon>Pocillopora</taxon>
    </lineage>
</organism>
<keyword evidence="2" id="KW-1185">Reference proteome</keyword>
<dbReference type="Proteomes" id="UP001159428">
    <property type="component" value="Unassembled WGS sequence"/>
</dbReference>
<accession>A0AAU9VTF3</accession>